<evidence type="ECO:0000256" key="1">
    <source>
        <dbReference type="ARBA" id="ARBA00022598"/>
    </source>
</evidence>
<dbReference type="PANTHER" id="PTHR43585:SF2">
    <property type="entry name" value="ATP-GRASP ENZYME FSQD"/>
    <property type="match status" value="1"/>
</dbReference>
<comment type="caution">
    <text evidence="6">The sequence shown here is derived from an EMBL/GenBank/DDBJ whole genome shotgun (WGS) entry which is preliminary data.</text>
</comment>
<dbReference type="Proteomes" id="UP000018141">
    <property type="component" value="Unassembled WGS sequence"/>
</dbReference>
<dbReference type="InterPro" id="IPR013815">
    <property type="entry name" value="ATP_grasp_subdomain_1"/>
</dbReference>
<evidence type="ECO:0000313" key="7">
    <source>
        <dbReference type="Proteomes" id="UP000018141"/>
    </source>
</evidence>
<reference evidence="6" key="1">
    <citation type="submission" date="2012-11" db="EMBL/GenBank/DDBJ databases">
        <title>Dependencies among metagenomic species, viruses, plasmids and units of genetic variation.</title>
        <authorList>
            <person name="Nielsen H.B."/>
            <person name="Almeida M."/>
            <person name="Juncker A.S."/>
            <person name="Rasmussen S."/>
            <person name="Li J."/>
            <person name="Sunagawa S."/>
            <person name="Plichta D."/>
            <person name="Gautier L."/>
            <person name="Le Chatelier E."/>
            <person name="Peletier E."/>
            <person name="Bonde I."/>
            <person name="Nielsen T."/>
            <person name="Manichanh C."/>
            <person name="Arumugam M."/>
            <person name="Batto J."/>
            <person name="Santos M.B.Q.D."/>
            <person name="Blom N."/>
            <person name="Borruel N."/>
            <person name="Burgdorf K.S."/>
            <person name="Boumezbeur F."/>
            <person name="Casellas F."/>
            <person name="Dore J."/>
            <person name="Guarner F."/>
            <person name="Hansen T."/>
            <person name="Hildebrand F."/>
            <person name="Kaas R.S."/>
            <person name="Kennedy S."/>
            <person name="Kristiansen K."/>
            <person name="Kultima J.R."/>
            <person name="Leonard P."/>
            <person name="Levenez F."/>
            <person name="Lund O."/>
            <person name="Moumen B."/>
            <person name="Le Paslier D."/>
            <person name="Pons N."/>
            <person name="Pedersen O."/>
            <person name="Prifti E."/>
            <person name="Qin J."/>
            <person name="Raes J."/>
            <person name="Tap J."/>
            <person name="Tims S."/>
            <person name="Ussery D.W."/>
            <person name="Yamada T."/>
            <person name="MetaHit consortium"/>
            <person name="Renault P."/>
            <person name="Sicheritz-Ponten T."/>
            <person name="Bork P."/>
            <person name="Wang J."/>
            <person name="Brunak S."/>
            <person name="Ehrlich S.D."/>
        </authorList>
    </citation>
    <scope>NUCLEOTIDE SEQUENCE [LARGE SCALE GENOMIC DNA]</scope>
</reference>
<dbReference type="InterPro" id="IPR011761">
    <property type="entry name" value="ATP-grasp"/>
</dbReference>
<dbReference type="Gene3D" id="3.40.50.20">
    <property type="match status" value="1"/>
</dbReference>
<dbReference type="InterPro" id="IPR016185">
    <property type="entry name" value="PreATP-grasp_dom_sf"/>
</dbReference>
<keyword evidence="1 6" id="KW-0436">Ligase</keyword>
<protein>
    <submittedName>
        <fullName evidence="6">Putative phosphoribosylamine--glycine ligase</fullName>
    </submittedName>
</protein>
<dbReference type="GO" id="GO:0005524">
    <property type="term" value="F:ATP binding"/>
    <property type="evidence" value="ECO:0007669"/>
    <property type="project" value="UniProtKB-UniRule"/>
</dbReference>
<name>R7B4R5_9FIRM</name>
<evidence type="ECO:0000256" key="2">
    <source>
        <dbReference type="ARBA" id="ARBA00022741"/>
    </source>
</evidence>
<dbReference type="PANTHER" id="PTHR43585">
    <property type="entry name" value="FUMIPYRROLE BIOSYNTHESIS PROTEIN C"/>
    <property type="match status" value="1"/>
</dbReference>
<dbReference type="Pfam" id="PF13535">
    <property type="entry name" value="ATP-grasp_4"/>
    <property type="match status" value="1"/>
</dbReference>
<dbReference type="Gene3D" id="3.30.1490.20">
    <property type="entry name" value="ATP-grasp fold, A domain"/>
    <property type="match status" value="1"/>
</dbReference>
<proteinExistence type="predicted"/>
<dbReference type="SUPFAM" id="SSF56059">
    <property type="entry name" value="Glutathione synthetase ATP-binding domain-like"/>
    <property type="match status" value="1"/>
</dbReference>
<dbReference type="GO" id="GO:0016874">
    <property type="term" value="F:ligase activity"/>
    <property type="evidence" value="ECO:0007669"/>
    <property type="project" value="UniProtKB-KW"/>
</dbReference>
<organism evidence="6 7">
    <name type="scientific">Bacteroides pectinophilus CAG:437</name>
    <dbReference type="NCBI Taxonomy" id="1263051"/>
    <lineage>
        <taxon>Bacteria</taxon>
        <taxon>Bacillati</taxon>
        <taxon>Bacillota</taxon>
        <taxon>Clostridia</taxon>
        <taxon>Eubacteriales</taxon>
    </lineage>
</organism>
<evidence type="ECO:0000256" key="3">
    <source>
        <dbReference type="ARBA" id="ARBA00022840"/>
    </source>
</evidence>
<dbReference type="InterPro" id="IPR052032">
    <property type="entry name" value="ATP-dep_AA_Ligase"/>
</dbReference>
<evidence type="ECO:0000313" key="6">
    <source>
        <dbReference type="EMBL" id="CDD58357.1"/>
    </source>
</evidence>
<dbReference type="SUPFAM" id="SSF52440">
    <property type="entry name" value="PreATP-grasp domain"/>
    <property type="match status" value="1"/>
</dbReference>
<sequence length="409" mass="46019">MQKRVMILGANNFMMPLIKKAKEEGYYTIVASPVKEEPGFELADEKVYVDLRDKEAVLEQAKRLNIDGITTDQAETPVRTVAYVAARLGLPGIGEDMAELFTNKYLMREKCREIGIDTIKYKLVDNADDALDFYHTLGCDAIMKPIDSAGSRGVVKLTCDEDLINEFEYTKAASKSGRVIVEEYIDGKELMIDGVTFNNHYQMLTCGEYKKCQVPGIFSEYLGKYPAEVSPEQFDQANILVKQIVEGFGLPWGRTHTEVKVNDRGIWLMETAARGGGRYISSETVPMMTDFNSASFLLAACTGQIDEPPVIHYKDVSCGYVSMFMPVGEVVSVEGIQEAIDLPYTYSNNFEDIHVGMKTNAFMDKIEGRFIHLIAKDDEEFYRRVEEIKSVIKLKVKTANGIEGPVWER</sequence>
<keyword evidence="3 4" id="KW-0067">ATP-binding</keyword>
<accession>R7B4R5</accession>
<feature type="domain" description="ATP-grasp" evidence="5">
    <location>
        <begin position="108"/>
        <end position="302"/>
    </location>
</feature>
<keyword evidence="2 4" id="KW-0547">Nucleotide-binding</keyword>
<dbReference type="AlphaFoldDB" id="R7B4R5"/>
<evidence type="ECO:0000256" key="4">
    <source>
        <dbReference type="PROSITE-ProRule" id="PRU00409"/>
    </source>
</evidence>
<dbReference type="PROSITE" id="PS50975">
    <property type="entry name" value="ATP_GRASP"/>
    <property type="match status" value="1"/>
</dbReference>
<dbReference type="Gene3D" id="3.30.470.20">
    <property type="entry name" value="ATP-grasp fold, B domain"/>
    <property type="match status" value="1"/>
</dbReference>
<dbReference type="EMBL" id="CBHH010000056">
    <property type="protein sequence ID" value="CDD58357.1"/>
    <property type="molecule type" value="Genomic_DNA"/>
</dbReference>
<dbReference type="GO" id="GO:0046872">
    <property type="term" value="F:metal ion binding"/>
    <property type="evidence" value="ECO:0007669"/>
    <property type="project" value="InterPro"/>
</dbReference>
<evidence type="ECO:0000259" key="5">
    <source>
        <dbReference type="PROSITE" id="PS50975"/>
    </source>
</evidence>
<gene>
    <name evidence="6" type="ORF">BN656_00039</name>
</gene>